<dbReference type="EMBL" id="SBLB01000004">
    <property type="protein sequence ID" value="RYC68977.1"/>
    <property type="molecule type" value="Genomic_DNA"/>
</dbReference>
<dbReference type="Proteomes" id="UP000290407">
    <property type="component" value="Unassembled WGS sequence"/>
</dbReference>
<name>A0A4Q2UHT8_9BACT</name>
<evidence type="ECO:0000313" key="1">
    <source>
        <dbReference type="EMBL" id="RYC68977.1"/>
    </source>
</evidence>
<keyword evidence="2" id="KW-1185">Reference proteome</keyword>
<proteinExistence type="predicted"/>
<dbReference type="AlphaFoldDB" id="A0A4Q2UHT8"/>
<reference evidence="1 2" key="1">
    <citation type="submission" date="2019-01" db="EMBL/GenBank/DDBJ databases">
        <title>Spirosoma flava sp. nov., a propanil-degrading bacterium isolated from herbicide-contaminated soil.</title>
        <authorList>
            <person name="Zhang L."/>
            <person name="Jiang J.-D."/>
        </authorList>
    </citation>
    <scope>NUCLEOTIDE SEQUENCE [LARGE SCALE GENOMIC DNA]</scope>
    <source>
        <strain evidence="1 2">TY50</strain>
    </source>
</reference>
<sequence>MKKALFITNCSVDSALALRNWAVENKQESIALTVVHPYDLESWELNKQAIKEAKQRAQYQLGSWLELLARLDGPDGWPGTLQTETLMASPRLAATIHLLLRTYDYVVVEDPWNQTPLVSAELLRRSGAQLCPLAESAGVLR</sequence>
<comment type="caution">
    <text evidence="1">The sequence shown here is derived from an EMBL/GenBank/DDBJ whole genome shotgun (WGS) entry which is preliminary data.</text>
</comment>
<accession>A0A4Q2UHT8</accession>
<evidence type="ECO:0008006" key="3">
    <source>
        <dbReference type="Google" id="ProtNLM"/>
    </source>
</evidence>
<evidence type="ECO:0000313" key="2">
    <source>
        <dbReference type="Proteomes" id="UP000290407"/>
    </source>
</evidence>
<dbReference type="RefSeq" id="WP_077923313.1">
    <property type="nucleotide sequence ID" value="NZ_SBLB01000004.1"/>
</dbReference>
<gene>
    <name evidence="1" type="ORF">EQG79_16375</name>
</gene>
<protein>
    <recommendedName>
        <fullName evidence="3">Universal stress protein</fullName>
    </recommendedName>
</protein>
<organism evidence="1 2">
    <name type="scientific">Spirosoma sordidisoli</name>
    <dbReference type="NCBI Taxonomy" id="2502893"/>
    <lineage>
        <taxon>Bacteria</taxon>
        <taxon>Pseudomonadati</taxon>
        <taxon>Bacteroidota</taxon>
        <taxon>Cytophagia</taxon>
        <taxon>Cytophagales</taxon>
        <taxon>Cytophagaceae</taxon>
        <taxon>Spirosoma</taxon>
    </lineage>
</organism>